<dbReference type="PROSITE" id="PS50151">
    <property type="entry name" value="UVR"/>
    <property type="match status" value="1"/>
</dbReference>
<gene>
    <name evidence="6 11" type="primary">uvrC</name>
    <name evidence="11" type="ORF">FYJ51_04165</name>
</gene>
<evidence type="ECO:0000259" key="9">
    <source>
        <dbReference type="PROSITE" id="PS50164"/>
    </source>
</evidence>
<dbReference type="GO" id="GO:0003677">
    <property type="term" value="F:DNA binding"/>
    <property type="evidence" value="ECO:0007669"/>
    <property type="project" value="UniProtKB-UniRule"/>
</dbReference>
<dbReference type="PROSITE" id="PS50164">
    <property type="entry name" value="GIY_YIG"/>
    <property type="match status" value="1"/>
</dbReference>
<dbReference type="InterPro" id="IPR035901">
    <property type="entry name" value="GIY-YIG_endonuc_sf"/>
</dbReference>
<dbReference type="RefSeq" id="WP_154503583.1">
    <property type="nucleotide sequence ID" value="NZ_VUMN01000006.1"/>
</dbReference>
<keyword evidence="2 6" id="KW-0227">DNA damage</keyword>
<evidence type="ECO:0000313" key="12">
    <source>
        <dbReference type="Proteomes" id="UP000461880"/>
    </source>
</evidence>
<keyword evidence="12" id="KW-1185">Reference proteome</keyword>
<dbReference type="InterPro" id="IPR000305">
    <property type="entry name" value="GIY-YIG_endonuc"/>
</dbReference>
<evidence type="ECO:0000256" key="1">
    <source>
        <dbReference type="ARBA" id="ARBA00022490"/>
    </source>
</evidence>
<evidence type="ECO:0000313" key="11">
    <source>
        <dbReference type="EMBL" id="MSS58095.1"/>
    </source>
</evidence>
<dbReference type="Gene3D" id="3.40.1440.10">
    <property type="entry name" value="GIY-YIG endonuclease"/>
    <property type="match status" value="1"/>
</dbReference>
<keyword evidence="4 6" id="KW-0267">Excision nuclease</keyword>
<dbReference type="AlphaFoldDB" id="A0A7X2NRH8"/>
<dbReference type="NCBIfam" id="TIGR00194">
    <property type="entry name" value="uvrC"/>
    <property type="match status" value="1"/>
</dbReference>
<dbReference type="InterPro" id="IPR004791">
    <property type="entry name" value="UvrC"/>
</dbReference>
<keyword evidence="7" id="KW-0175">Coiled coil</keyword>
<dbReference type="SUPFAM" id="SSF82771">
    <property type="entry name" value="GIY-YIG endonuclease"/>
    <property type="match status" value="1"/>
</dbReference>
<accession>A0A7X2NRH8</accession>
<evidence type="ECO:0000259" key="8">
    <source>
        <dbReference type="PROSITE" id="PS50151"/>
    </source>
</evidence>
<evidence type="ECO:0000256" key="5">
    <source>
        <dbReference type="ARBA" id="ARBA00023204"/>
    </source>
</evidence>
<evidence type="ECO:0000256" key="3">
    <source>
        <dbReference type="ARBA" id="ARBA00022769"/>
    </source>
</evidence>
<dbReference type="CDD" id="cd10434">
    <property type="entry name" value="GIY-YIG_UvrC_Cho"/>
    <property type="match status" value="1"/>
</dbReference>
<feature type="coiled-coil region" evidence="7">
    <location>
        <begin position="345"/>
        <end position="379"/>
    </location>
</feature>
<evidence type="ECO:0000259" key="10">
    <source>
        <dbReference type="PROSITE" id="PS50165"/>
    </source>
</evidence>
<dbReference type="Gene3D" id="1.10.150.20">
    <property type="entry name" value="5' to 3' exonuclease, C-terminal subdomain"/>
    <property type="match status" value="1"/>
</dbReference>
<proteinExistence type="inferred from homology"/>
<evidence type="ECO:0000256" key="4">
    <source>
        <dbReference type="ARBA" id="ARBA00022881"/>
    </source>
</evidence>
<evidence type="ECO:0000256" key="2">
    <source>
        <dbReference type="ARBA" id="ARBA00022763"/>
    </source>
</evidence>
<dbReference type="HAMAP" id="MF_00203">
    <property type="entry name" value="UvrC"/>
    <property type="match status" value="1"/>
</dbReference>
<comment type="subcellular location">
    <subcellularLocation>
        <location evidence="6">Cytoplasm</location>
    </subcellularLocation>
</comment>
<dbReference type="SUPFAM" id="SSF46600">
    <property type="entry name" value="C-terminal UvrC-binding domain of UvrB"/>
    <property type="match status" value="1"/>
</dbReference>
<dbReference type="SMART" id="SM00465">
    <property type="entry name" value="GIYc"/>
    <property type="match status" value="1"/>
</dbReference>
<dbReference type="Proteomes" id="UP000461880">
    <property type="component" value="Unassembled WGS sequence"/>
</dbReference>
<comment type="subunit">
    <text evidence="6">Interacts with UvrB in an incision complex.</text>
</comment>
<evidence type="ECO:0000256" key="6">
    <source>
        <dbReference type="HAMAP-Rule" id="MF_00203"/>
    </source>
</evidence>
<dbReference type="EMBL" id="VUMN01000006">
    <property type="protein sequence ID" value="MSS58095.1"/>
    <property type="molecule type" value="Genomic_DNA"/>
</dbReference>
<feature type="domain" description="UvrC family homology region profile" evidence="10">
    <location>
        <begin position="250"/>
        <end position="467"/>
    </location>
</feature>
<dbReference type="GO" id="GO:0009381">
    <property type="term" value="F:excinuclease ABC activity"/>
    <property type="evidence" value="ECO:0007669"/>
    <property type="project" value="UniProtKB-UniRule"/>
</dbReference>
<dbReference type="PANTHER" id="PTHR30562:SF1">
    <property type="entry name" value="UVRABC SYSTEM PROTEIN C"/>
    <property type="match status" value="1"/>
</dbReference>
<dbReference type="InterPro" id="IPR036876">
    <property type="entry name" value="UVR_dom_sf"/>
</dbReference>
<name>A0A7X2NRH8_9FIRM</name>
<keyword evidence="3 6" id="KW-0228">DNA excision</keyword>
<dbReference type="Pfam" id="PF22920">
    <property type="entry name" value="UvrC_RNaseH"/>
    <property type="match status" value="1"/>
</dbReference>
<keyword evidence="6" id="KW-0742">SOS response</keyword>
<dbReference type="PANTHER" id="PTHR30562">
    <property type="entry name" value="UVRC/OXIDOREDUCTASE"/>
    <property type="match status" value="1"/>
</dbReference>
<feature type="domain" description="UVR" evidence="8">
    <location>
        <begin position="198"/>
        <end position="233"/>
    </location>
</feature>
<dbReference type="GO" id="GO:0006289">
    <property type="term" value="P:nucleotide-excision repair"/>
    <property type="evidence" value="ECO:0007669"/>
    <property type="project" value="UniProtKB-UniRule"/>
</dbReference>
<feature type="domain" description="GIY-YIG" evidence="9">
    <location>
        <begin position="15"/>
        <end position="92"/>
    </location>
</feature>
<protein>
    <recommendedName>
        <fullName evidence="6">UvrABC system protein C</fullName>
        <shortName evidence="6">Protein UvrC</shortName>
    </recommendedName>
    <alternativeName>
        <fullName evidence="6">Excinuclease ABC subunit C</fullName>
    </alternativeName>
</protein>
<dbReference type="GO" id="GO:0009380">
    <property type="term" value="C:excinuclease repair complex"/>
    <property type="evidence" value="ECO:0007669"/>
    <property type="project" value="InterPro"/>
</dbReference>
<dbReference type="FunFam" id="3.40.1440.10:FF:000001">
    <property type="entry name" value="UvrABC system protein C"/>
    <property type="match status" value="1"/>
</dbReference>
<dbReference type="GO" id="GO:0005737">
    <property type="term" value="C:cytoplasm"/>
    <property type="evidence" value="ECO:0007669"/>
    <property type="project" value="UniProtKB-SubCell"/>
</dbReference>
<dbReference type="Pfam" id="PF14520">
    <property type="entry name" value="HHH_5"/>
    <property type="match status" value="1"/>
</dbReference>
<comment type="function">
    <text evidence="6">The UvrABC repair system catalyzes the recognition and processing of DNA lesions. UvrC both incises the 5' and 3' sides of the lesion. The N-terminal half is responsible for the 3' incision and the C-terminal half is responsible for the 5' incision.</text>
</comment>
<dbReference type="Pfam" id="PF08459">
    <property type="entry name" value="UvrC_RNaseH_dom"/>
    <property type="match status" value="1"/>
</dbReference>
<dbReference type="InterPro" id="IPR001943">
    <property type="entry name" value="UVR_dom"/>
</dbReference>
<dbReference type="Gene3D" id="3.30.420.340">
    <property type="entry name" value="UvrC, RNAse H endonuclease domain"/>
    <property type="match status" value="1"/>
</dbReference>
<dbReference type="Pfam" id="PF01541">
    <property type="entry name" value="GIY-YIG"/>
    <property type="match status" value="1"/>
</dbReference>
<reference evidence="11 12" key="1">
    <citation type="submission" date="2019-08" db="EMBL/GenBank/DDBJ databases">
        <title>In-depth cultivation of the pig gut microbiome towards novel bacterial diversity and tailored functional studies.</title>
        <authorList>
            <person name="Wylensek D."/>
            <person name="Hitch T.C.A."/>
            <person name="Clavel T."/>
        </authorList>
    </citation>
    <scope>NUCLEOTIDE SEQUENCE [LARGE SCALE GENOMIC DNA]</scope>
    <source>
        <strain evidence="11 12">Oil+RF-744-GAM-WT-6</strain>
    </source>
</reference>
<dbReference type="Pfam" id="PF02151">
    <property type="entry name" value="UVR"/>
    <property type="match status" value="1"/>
</dbReference>
<keyword evidence="1 6" id="KW-0963">Cytoplasm</keyword>
<dbReference type="SUPFAM" id="SSF47781">
    <property type="entry name" value="RuvA domain 2-like"/>
    <property type="match status" value="1"/>
</dbReference>
<dbReference type="GO" id="GO:0009432">
    <property type="term" value="P:SOS response"/>
    <property type="evidence" value="ECO:0007669"/>
    <property type="project" value="UniProtKB-UniRule"/>
</dbReference>
<sequence length="592" mass="68442">MDREYIKAKLANLPDQPGSYQMKNRNGEIIYVGKAKNLHNRVNQYFTGAHDFKTTKMVSNIEDFDFIVTRSEKEALVLEINLIKKYRPKYNIQFMDDSTYPYIKLTNEKYPRLLIARDMKKDRKAHYFGPFPDAGHARNTQKLLQSLYPFRRCTQMPAKVCLYYHMGQCLGPCEYEVDPEIYTKMNEEVTRFLNGDTKEVREELKQKMEEASEKLEFESAQQYKEMLESIDSVTADKQIIELDNRGSMDVFAWYSDKGYLAITGFLVRNGTILSKEWKLRPLYGDAEEEFFSFVIQYYQDHPAAKELVLPQEAEESTVNEVGEILGVQVTQPQKGYRRKLIELCVENAKKQLELKFQTAEKQESEIESAVNQLSELAGHPMDRVELFDNSHTAGTFTVASCVVYEDGVPDRKDYRLYRLHTGNSDVDSMKEVLYRRYFRLIKENGRLPDGILVDGGWTQIEAAKTILDELDLSGKIKLMGLVKDDHHNTDALMDTDGKTFAIDKDSSLFFLLTRMQDEVHRSAITYHRKLRAKAQTRSILDEVEGVGPKRKRQLLKHFGSFTNLKNAECAEIAEVVPENVAEKVYEALHAEE</sequence>
<dbReference type="PROSITE" id="PS50165">
    <property type="entry name" value="UVRC"/>
    <property type="match status" value="1"/>
</dbReference>
<comment type="similarity">
    <text evidence="6">Belongs to the UvrC family.</text>
</comment>
<dbReference type="InterPro" id="IPR050066">
    <property type="entry name" value="UvrABC_protein_C"/>
</dbReference>
<keyword evidence="5 6" id="KW-0234">DNA repair</keyword>
<dbReference type="InterPro" id="IPR010994">
    <property type="entry name" value="RuvA_2-like"/>
</dbReference>
<dbReference type="InterPro" id="IPR001162">
    <property type="entry name" value="UvrC_RNase_H_dom"/>
</dbReference>
<evidence type="ECO:0000256" key="7">
    <source>
        <dbReference type="SAM" id="Coils"/>
    </source>
</evidence>
<dbReference type="InterPro" id="IPR047296">
    <property type="entry name" value="GIY-YIG_UvrC_Cho"/>
</dbReference>
<organism evidence="11 12">
    <name type="scientific">Stecheria intestinalis</name>
    <dbReference type="NCBI Taxonomy" id="2606630"/>
    <lineage>
        <taxon>Bacteria</taxon>
        <taxon>Bacillati</taxon>
        <taxon>Bacillota</taxon>
        <taxon>Erysipelotrichia</taxon>
        <taxon>Erysipelotrichales</taxon>
        <taxon>Erysipelotrichaceae</taxon>
        <taxon>Stecheria</taxon>
    </lineage>
</organism>
<comment type="caution">
    <text evidence="11">The sequence shown here is derived from an EMBL/GenBank/DDBJ whole genome shotgun (WGS) entry which is preliminary data.</text>
</comment>
<dbReference type="InterPro" id="IPR038476">
    <property type="entry name" value="UvrC_RNase_H_dom_sf"/>
</dbReference>
<feature type="coiled-coil region" evidence="7">
    <location>
        <begin position="194"/>
        <end position="221"/>
    </location>
</feature>